<feature type="region of interest" description="Disordered" evidence="4">
    <location>
        <begin position="210"/>
        <end position="249"/>
    </location>
</feature>
<keyword evidence="2" id="KW-0158">Chromosome</keyword>
<evidence type="ECO:0000256" key="1">
    <source>
        <dbReference type="ARBA" id="ARBA00004574"/>
    </source>
</evidence>
<dbReference type="InterPro" id="IPR018856">
    <property type="entry name" value="Stn1_N"/>
</dbReference>
<dbReference type="EC" id="3.2.1.6" evidence="6"/>
<comment type="subcellular location">
    <subcellularLocation>
        <location evidence="1">Chromosome</location>
        <location evidence="1">Telomere</location>
    </subcellularLocation>
</comment>
<reference evidence="6 7" key="1">
    <citation type="journal article" date="2024" name="IMA Fungus">
        <title>IMA Genome - F19 : A genome assembly and annotation guide to empower mycologists, including annotated draft genome sequences of Ceratocystis pirilliformis, Diaporthe australafricana, Fusarium ophioides, Paecilomyces lecythidis, and Sporothrix stenoceras.</title>
        <authorList>
            <person name="Aylward J."/>
            <person name="Wilson A.M."/>
            <person name="Visagie C.M."/>
            <person name="Spraker J."/>
            <person name="Barnes I."/>
            <person name="Buitendag C."/>
            <person name="Ceriani C."/>
            <person name="Del Mar Angel L."/>
            <person name="du Plessis D."/>
            <person name="Fuchs T."/>
            <person name="Gasser K."/>
            <person name="Kramer D."/>
            <person name="Li W."/>
            <person name="Munsamy K."/>
            <person name="Piso A."/>
            <person name="Price J.L."/>
            <person name="Sonnekus B."/>
            <person name="Thomas C."/>
            <person name="van der Nest A."/>
            <person name="van Dijk A."/>
            <person name="van Heerden A."/>
            <person name="van Vuuren N."/>
            <person name="Yilmaz N."/>
            <person name="Duong T.A."/>
            <person name="van der Merwe N.A."/>
            <person name="Wingfield M.J."/>
            <person name="Wingfield B.D."/>
        </authorList>
    </citation>
    <scope>NUCLEOTIDE SEQUENCE [LARGE SCALE GENOMIC DNA]</scope>
    <source>
        <strain evidence="6 7">CMW 5346</strain>
    </source>
</reference>
<feature type="domain" description="CST complex subunit Stn1 N-terminal" evidence="5">
    <location>
        <begin position="75"/>
        <end position="225"/>
    </location>
</feature>
<dbReference type="Pfam" id="PF10451">
    <property type="entry name" value="Stn1"/>
    <property type="match status" value="1"/>
</dbReference>
<protein>
    <submittedName>
        <fullName evidence="6">Endo-1,3-beta glucanase</fullName>
        <ecNumber evidence="6">3.2.1.6</ecNumber>
    </submittedName>
</protein>
<feature type="compositionally biased region" description="Basic and acidic residues" evidence="4">
    <location>
        <begin position="212"/>
        <end position="249"/>
    </location>
</feature>
<dbReference type="InterPro" id="IPR012340">
    <property type="entry name" value="NA-bd_OB-fold"/>
</dbReference>
<evidence type="ECO:0000256" key="2">
    <source>
        <dbReference type="ARBA" id="ARBA00022454"/>
    </source>
</evidence>
<dbReference type="SUPFAM" id="SSF50249">
    <property type="entry name" value="Nucleic acid-binding proteins"/>
    <property type="match status" value="1"/>
</dbReference>
<comment type="caution">
    <text evidence="6">The sequence shown here is derived from an EMBL/GenBank/DDBJ whole genome shotgun (WGS) entry which is preliminary data.</text>
</comment>
<gene>
    <name evidence="6" type="primary">ACF2_1</name>
    <name evidence="6" type="ORF">Sste5346_004903</name>
</gene>
<feature type="region of interest" description="Disordered" evidence="4">
    <location>
        <begin position="121"/>
        <end position="141"/>
    </location>
</feature>
<evidence type="ECO:0000256" key="3">
    <source>
        <dbReference type="ARBA" id="ARBA00022895"/>
    </source>
</evidence>
<evidence type="ECO:0000259" key="5">
    <source>
        <dbReference type="Pfam" id="PF10451"/>
    </source>
</evidence>
<dbReference type="Gene3D" id="2.40.50.140">
    <property type="entry name" value="Nucleic acid-binding proteins"/>
    <property type="match status" value="1"/>
</dbReference>
<proteinExistence type="predicted"/>
<accession>A0ABR3Z7V9</accession>
<evidence type="ECO:0000313" key="6">
    <source>
        <dbReference type="EMBL" id="KAL1896160.1"/>
    </source>
</evidence>
<name>A0ABR3Z7V9_9PEZI</name>
<dbReference type="EMBL" id="JAWCUI010000024">
    <property type="protein sequence ID" value="KAL1896160.1"/>
    <property type="molecule type" value="Genomic_DNA"/>
</dbReference>
<dbReference type="GO" id="GO:0052861">
    <property type="term" value="F:endo-1,3(4)-beta-glucanase activity"/>
    <property type="evidence" value="ECO:0007669"/>
    <property type="project" value="UniProtKB-EC"/>
</dbReference>
<evidence type="ECO:0000256" key="4">
    <source>
        <dbReference type="SAM" id="MobiDB-lite"/>
    </source>
</evidence>
<sequence>MTDAASADAANNGGPAGTAVAHVTATTSTATAAPTPPMKLYAQYCFHLSPTLNAWCPMRVADIVHLDQYVEFEGQNVFFHMNHPIKWVRIAGVVVACNEYHARKVYTVDDGSGETIECVYDPPRPSRQQQQPPPPTMPTIMSGSIISVKGELKTYRGDLQAHIIKMTVLRSTEQEVQFWAKTAAFARETLYKPWVVDRKIVRQCRQAAEAVQRAKDEEEVRREMQQEKEERERKEKEEQERADRLKHREQTMDDLWEEEMYEKDIDWSKIGPFSVHDGIDIQEQ</sequence>
<keyword evidence="3" id="KW-0779">Telomere</keyword>
<evidence type="ECO:0000313" key="7">
    <source>
        <dbReference type="Proteomes" id="UP001583186"/>
    </source>
</evidence>
<dbReference type="CDD" id="cd03524">
    <property type="entry name" value="RPA2_OBF_family"/>
    <property type="match status" value="1"/>
</dbReference>
<keyword evidence="6" id="KW-0378">Hydrolase</keyword>
<keyword evidence="6" id="KW-0326">Glycosidase</keyword>
<organism evidence="6 7">
    <name type="scientific">Sporothrix stenoceras</name>
    <dbReference type="NCBI Taxonomy" id="5173"/>
    <lineage>
        <taxon>Eukaryota</taxon>
        <taxon>Fungi</taxon>
        <taxon>Dikarya</taxon>
        <taxon>Ascomycota</taxon>
        <taxon>Pezizomycotina</taxon>
        <taxon>Sordariomycetes</taxon>
        <taxon>Sordariomycetidae</taxon>
        <taxon>Ophiostomatales</taxon>
        <taxon>Ophiostomataceae</taxon>
        <taxon>Sporothrix</taxon>
    </lineage>
</organism>
<keyword evidence="7" id="KW-1185">Reference proteome</keyword>
<dbReference type="Proteomes" id="UP001583186">
    <property type="component" value="Unassembled WGS sequence"/>
</dbReference>